<dbReference type="Pfam" id="PF03755">
    <property type="entry name" value="YicC-like_N"/>
    <property type="match status" value="1"/>
</dbReference>
<evidence type="ECO:0000256" key="2">
    <source>
        <dbReference type="ARBA" id="ARBA00022722"/>
    </source>
</evidence>
<accession>A0A098QSH1</accession>
<evidence type="ECO:0000256" key="4">
    <source>
        <dbReference type="ARBA" id="ARBA00022801"/>
    </source>
</evidence>
<keyword evidence="2" id="KW-0540">Nuclease</keyword>
<dbReference type="Proteomes" id="UP000029692">
    <property type="component" value="Unassembled WGS sequence"/>
</dbReference>
<dbReference type="InterPro" id="IPR005229">
    <property type="entry name" value="YicC/YloC-like"/>
</dbReference>
<gene>
    <name evidence="8" type="ORF">DC28_14470</name>
</gene>
<dbReference type="PANTHER" id="PTHR30636">
    <property type="entry name" value="UPF0701 PROTEIN YICC"/>
    <property type="match status" value="1"/>
</dbReference>
<dbReference type="EMBL" id="JNUP01000072">
    <property type="protein sequence ID" value="KGE70709.1"/>
    <property type="molecule type" value="Genomic_DNA"/>
</dbReference>
<evidence type="ECO:0000313" key="9">
    <source>
        <dbReference type="Proteomes" id="UP000029692"/>
    </source>
</evidence>
<proteinExistence type="inferred from homology"/>
<dbReference type="GO" id="GO:0016787">
    <property type="term" value="F:hydrolase activity"/>
    <property type="evidence" value="ECO:0007669"/>
    <property type="project" value="UniProtKB-KW"/>
</dbReference>
<dbReference type="PANTHER" id="PTHR30636:SF3">
    <property type="entry name" value="UPF0701 PROTEIN YICC"/>
    <property type="match status" value="1"/>
</dbReference>
<dbReference type="OrthoDB" id="9771229at2"/>
<name>A0A098QSH1_9SPIO</name>
<dbReference type="eggNOG" id="COG1561">
    <property type="taxonomic scope" value="Bacteria"/>
</dbReference>
<dbReference type="NCBIfam" id="TIGR00255">
    <property type="entry name" value="YicC/YloC family endoribonuclease"/>
    <property type="match status" value="1"/>
</dbReference>
<evidence type="ECO:0000259" key="7">
    <source>
        <dbReference type="Pfam" id="PF08340"/>
    </source>
</evidence>
<sequence>MKSMTGFGTGEFQDQRVAIVLELKSYNNRYLDIVVNVPQSLGILEQRIREYLKDRITRGRVEVYLRVRELISTLEPRVDHHLVEAYAQALKSIQKTAGIRKPPGLEHLLQLDGVVRLERTGDPEDLWPGINSSLEQAYLQFDKARVKEGNATLVDIKTQTARIHHGLGVITGQIPQIEDAVSRGLRERFSQVLGDQVEEQRLLAETASLLVKHSINEEVARIESHLSSMEELLAAREPAGKRLDFICQELNREINTIGSKSFLIEISQTVVQMKDALENIREQLRNLE</sequence>
<dbReference type="AlphaFoldDB" id="A0A098QSH1"/>
<comment type="caution">
    <text evidence="8">The sequence shown here is derived from an EMBL/GenBank/DDBJ whole genome shotgun (WGS) entry which is preliminary data.</text>
</comment>
<dbReference type="GO" id="GO:0004521">
    <property type="term" value="F:RNA endonuclease activity"/>
    <property type="evidence" value="ECO:0007669"/>
    <property type="project" value="InterPro"/>
</dbReference>
<feature type="domain" description="Endoribonuclease YicC-like C-terminal" evidence="7">
    <location>
        <begin position="173"/>
        <end position="288"/>
    </location>
</feature>
<comment type="similarity">
    <text evidence="5">Belongs to the YicC/YloC family.</text>
</comment>
<reference evidence="8 9" key="1">
    <citation type="submission" date="2014-05" db="EMBL/GenBank/DDBJ databases">
        <title>De novo Genome Sequence of Spirocheata sp.</title>
        <authorList>
            <person name="Shivani Y."/>
            <person name="Subhash Y."/>
            <person name="Tushar L."/>
            <person name="Sasikala C."/>
            <person name="Ramana C.V."/>
        </authorList>
    </citation>
    <scope>NUCLEOTIDE SEQUENCE [LARGE SCALE GENOMIC DNA]</scope>
    <source>
        <strain evidence="8 9">JC230</strain>
    </source>
</reference>
<evidence type="ECO:0000256" key="5">
    <source>
        <dbReference type="ARBA" id="ARBA00035648"/>
    </source>
</evidence>
<dbReference type="Pfam" id="PF08340">
    <property type="entry name" value="YicC-like_C"/>
    <property type="match status" value="1"/>
</dbReference>
<keyword evidence="3" id="KW-0255">Endonuclease</keyword>
<dbReference type="RefSeq" id="WP_037550089.1">
    <property type="nucleotide sequence ID" value="NZ_JNUP01000072.1"/>
</dbReference>
<keyword evidence="9" id="KW-1185">Reference proteome</keyword>
<feature type="domain" description="Endoribonuclease YicC-like N-terminal" evidence="6">
    <location>
        <begin position="1"/>
        <end position="151"/>
    </location>
</feature>
<keyword evidence="4" id="KW-0378">Hydrolase</keyword>
<evidence type="ECO:0008006" key="10">
    <source>
        <dbReference type="Google" id="ProtNLM"/>
    </source>
</evidence>
<dbReference type="InterPro" id="IPR013527">
    <property type="entry name" value="YicC-like_N"/>
</dbReference>
<evidence type="ECO:0000313" key="8">
    <source>
        <dbReference type="EMBL" id="KGE70709.1"/>
    </source>
</evidence>
<evidence type="ECO:0000256" key="3">
    <source>
        <dbReference type="ARBA" id="ARBA00022759"/>
    </source>
</evidence>
<comment type="cofactor">
    <cofactor evidence="1">
        <name>a divalent metal cation</name>
        <dbReference type="ChEBI" id="CHEBI:60240"/>
    </cofactor>
</comment>
<evidence type="ECO:0000259" key="6">
    <source>
        <dbReference type="Pfam" id="PF03755"/>
    </source>
</evidence>
<dbReference type="InterPro" id="IPR013551">
    <property type="entry name" value="YicC-like_C"/>
</dbReference>
<protein>
    <recommendedName>
        <fullName evidence="10">YicC family protein</fullName>
    </recommendedName>
</protein>
<evidence type="ECO:0000256" key="1">
    <source>
        <dbReference type="ARBA" id="ARBA00001968"/>
    </source>
</evidence>
<organism evidence="8 9">
    <name type="scientific">Spirochaeta lutea</name>
    <dbReference type="NCBI Taxonomy" id="1480694"/>
    <lineage>
        <taxon>Bacteria</taxon>
        <taxon>Pseudomonadati</taxon>
        <taxon>Spirochaetota</taxon>
        <taxon>Spirochaetia</taxon>
        <taxon>Spirochaetales</taxon>
        <taxon>Spirochaetaceae</taxon>
        <taxon>Spirochaeta</taxon>
    </lineage>
</organism>
<dbReference type="STRING" id="1480694.DC28_14470"/>